<dbReference type="RefSeq" id="XP_006670290.1">
    <property type="nucleotide sequence ID" value="XM_006670227.1"/>
</dbReference>
<sequence>MTNNNRIEELKRLSRAAALRAEEEKRQTDEANRQADEANRQADEANRQADEANRQADEAKRRADELMDQTRPTNLQEYIDACHHLVFSQLAFETDKSLTSKGTVTDPTNKYCPTSLKPWPDLVEDQRIIYDKLQSAILAIAPSFETRIFLSTLGERVSKHRIANERFLQRFLQSAVEYPVEMILKRLTEVEQVRSMYDMGDGVVFQYHLLASSDNSREVSEAESQSAPRTPHLDPVSDQSRPNQTYMYRSDGDPTAMPNMVYVCENTAPHKLTAAHLRAGLQPMNIHRDVVNRTTIPTDADPNEHFQYDAERLTAAALTHVYHFMIHIGLEYGLLTTGEATVFLKVDWSAPSTLYYHLVEFNSEVAAHPDSFHFRTAVGQLLTFTLLALGRPGARRVHGQDERDMVKADLKTWDQ</sequence>
<dbReference type="InParanoid" id="G3JHL7"/>
<dbReference type="GeneID" id="18167101"/>
<feature type="compositionally biased region" description="Basic and acidic residues" evidence="1">
    <location>
        <begin position="20"/>
        <end position="65"/>
    </location>
</feature>
<dbReference type="HOGENOM" id="CLU_010672_0_3_1"/>
<dbReference type="eggNOG" id="ENOG502SJ0M">
    <property type="taxonomic scope" value="Eukaryota"/>
</dbReference>
<evidence type="ECO:0000313" key="2">
    <source>
        <dbReference type="EMBL" id="EGX90925.1"/>
    </source>
</evidence>
<reference evidence="2 3" key="1">
    <citation type="journal article" date="2011" name="Genome Biol.">
        <title>Genome sequence of the insect pathogenic fungus Cordyceps militaris, a valued traditional Chinese medicine.</title>
        <authorList>
            <person name="Zheng P."/>
            <person name="Xia Y."/>
            <person name="Xiao G."/>
            <person name="Xiong C."/>
            <person name="Hu X."/>
            <person name="Zhang S."/>
            <person name="Zheng H."/>
            <person name="Huang Y."/>
            <person name="Zhou Y."/>
            <person name="Wang S."/>
            <person name="Zhao G.P."/>
            <person name="Liu X."/>
            <person name="St Leger R.J."/>
            <person name="Wang C."/>
        </authorList>
    </citation>
    <scope>NUCLEOTIDE SEQUENCE [LARGE SCALE GENOMIC DNA]</scope>
    <source>
        <strain evidence="2 3">CM01</strain>
    </source>
</reference>
<accession>G3JHL7</accession>
<dbReference type="OMA" id="CPKRLEH"/>
<dbReference type="OrthoDB" id="411394at2759"/>
<proteinExistence type="predicted"/>
<keyword evidence="3" id="KW-1185">Reference proteome</keyword>
<dbReference type="AlphaFoldDB" id="G3JHL7"/>
<gene>
    <name evidence="2" type="ORF">CCM_05081</name>
</gene>
<organism evidence="2 3">
    <name type="scientific">Cordyceps militaris (strain CM01)</name>
    <name type="common">Caterpillar fungus</name>
    <dbReference type="NCBI Taxonomy" id="983644"/>
    <lineage>
        <taxon>Eukaryota</taxon>
        <taxon>Fungi</taxon>
        <taxon>Dikarya</taxon>
        <taxon>Ascomycota</taxon>
        <taxon>Pezizomycotina</taxon>
        <taxon>Sordariomycetes</taxon>
        <taxon>Hypocreomycetidae</taxon>
        <taxon>Hypocreales</taxon>
        <taxon>Cordycipitaceae</taxon>
        <taxon>Cordyceps</taxon>
    </lineage>
</organism>
<dbReference type="KEGG" id="cmt:CCM_05081"/>
<feature type="region of interest" description="Disordered" evidence="1">
    <location>
        <begin position="216"/>
        <end position="244"/>
    </location>
</feature>
<protein>
    <recommendedName>
        <fullName evidence="4">Kinase-like domain</fullName>
    </recommendedName>
</protein>
<feature type="region of interest" description="Disordered" evidence="1">
    <location>
        <begin position="18"/>
        <end position="68"/>
    </location>
</feature>
<name>G3JHL7_CORMM</name>
<dbReference type="VEuPathDB" id="FungiDB:CCM_05081"/>
<evidence type="ECO:0008006" key="4">
    <source>
        <dbReference type="Google" id="ProtNLM"/>
    </source>
</evidence>
<evidence type="ECO:0000256" key="1">
    <source>
        <dbReference type="SAM" id="MobiDB-lite"/>
    </source>
</evidence>
<evidence type="ECO:0000313" key="3">
    <source>
        <dbReference type="Proteomes" id="UP000001610"/>
    </source>
</evidence>
<dbReference type="Proteomes" id="UP000001610">
    <property type="component" value="Unassembled WGS sequence"/>
</dbReference>
<dbReference type="EMBL" id="JH126402">
    <property type="protein sequence ID" value="EGX90925.1"/>
    <property type="molecule type" value="Genomic_DNA"/>
</dbReference>
<dbReference type="STRING" id="983644.G3JHL7"/>